<keyword evidence="2" id="KW-0805">Transcription regulation</keyword>
<evidence type="ECO:0000256" key="6">
    <source>
        <dbReference type="SAM" id="MobiDB-lite"/>
    </source>
</evidence>
<evidence type="ECO:0000256" key="1">
    <source>
        <dbReference type="ARBA" id="ARBA00004123"/>
    </source>
</evidence>
<keyword evidence="4" id="KW-0804">Transcription</keyword>
<feature type="region of interest" description="Disordered" evidence="6">
    <location>
        <begin position="1"/>
        <end position="33"/>
    </location>
</feature>
<feature type="region of interest" description="Disordered" evidence="6">
    <location>
        <begin position="245"/>
        <end position="280"/>
    </location>
</feature>
<evidence type="ECO:0000313" key="7">
    <source>
        <dbReference type="EMBL" id="KAK4045208.1"/>
    </source>
</evidence>
<comment type="subcellular location">
    <subcellularLocation>
        <location evidence="1">Nucleus</location>
    </subcellularLocation>
</comment>
<evidence type="ECO:0000256" key="4">
    <source>
        <dbReference type="ARBA" id="ARBA00023163"/>
    </source>
</evidence>
<organism evidence="7 8">
    <name type="scientific">Daphnia magna</name>
    <dbReference type="NCBI Taxonomy" id="35525"/>
    <lineage>
        <taxon>Eukaryota</taxon>
        <taxon>Metazoa</taxon>
        <taxon>Ecdysozoa</taxon>
        <taxon>Arthropoda</taxon>
        <taxon>Crustacea</taxon>
        <taxon>Branchiopoda</taxon>
        <taxon>Diplostraca</taxon>
        <taxon>Cladocera</taxon>
        <taxon>Anomopoda</taxon>
        <taxon>Daphniidae</taxon>
        <taxon>Daphnia</taxon>
    </lineage>
</organism>
<dbReference type="Proteomes" id="UP001234178">
    <property type="component" value="Unassembled WGS sequence"/>
</dbReference>
<sequence length="369" mass="39892">MRHRRPRGSGGRFHNSAETGIDGSPRSSETPIERCTGAAFPRSVDDVDRRAWPCGDPGADAVLVDGKRGAVVHGNPPKQWRYSVRNLARHECRQAAHAVPRNEVGVGDCASERREAEEILGKVQLRVVGVCEANARRDRFRDAVERIVHRSAEDDHSCARTADDAATIVDALNGFEERRALPAHVPRLIAADKPNNFSLFYDCGRFSVLGIGGAVGDRDRLHASEGGLAEEAACIITAVRREDHDVAPPRGSADGRCVHPSEHSSAAATVEEQSGASRRQRVVARVSASRKGTHARRDTDSVGGARCILHRSTALRSACILHVNPAVVPHRCAGDGRCRSAPTKRCEHAEKKRGARAHPTTMGDCRGDS</sequence>
<dbReference type="EMBL" id="JAOYFB010000041">
    <property type="protein sequence ID" value="KAK4045208.1"/>
    <property type="molecule type" value="Genomic_DNA"/>
</dbReference>
<reference evidence="7 8" key="1">
    <citation type="journal article" date="2023" name="Nucleic Acids Res.">
        <title>The hologenome of Daphnia magna reveals possible DNA methylation and microbiome-mediated evolution of the host genome.</title>
        <authorList>
            <person name="Chaturvedi A."/>
            <person name="Li X."/>
            <person name="Dhandapani V."/>
            <person name="Marshall H."/>
            <person name="Kissane S."/>
            <person name="Cuenca-Cambronero M."/>
            <person name="Asole G."/>
            <person name="Calvet F."/>
            <person name="Ruiz-Romero M."/>
            <person name="Marangio P."/>
            <person name="Guigo R."/>
            <person name="Rago D."/>
            <person name="Mirbahai L."/>
            <person name="Eastwood N."/>
            <person name="Colbourne J.K."/>
            <person name="Zhou J."/>
            <person name="Mallon E."/>
            <person name="Orsini L."/>
        </authorList>
    </citation>
    <scope>NUCLEOTIDE SEQUENCE [LARGE SCALE GENOMIC DNA]</scope>
    <source>
        <strain evidence="7">LRV0_1</strain>
    </source>
</reference>
<dbReference type="InterPro" id="IPR001289">
    <property type="entry name" value="NFYA"/>
</dbReference>
<feature type="compositionally biased region" description="Polar residues" evidence="6">
    <location>
        <begin position="263"/>
        <end position="275"/>
    </location>
</feature>
<protein>
    <submittedName>
        <fullName evidence="7">Uncharacterized protein</fullName>
    </submittedName>
</protein>
<comment type="caution">
    <text evidence="7">The sequence shown here is derived from an EMBL/GenBank/DDBJ whole genome shotgun (WGS) entry which is preliminary data.</text>
</comment>
<gene>
    <name evidence="7" type="ORF">OUZ56_032616</name>
</gene>
<keyword evidence="3" id="KW-0238">DNA-binding</keyword>
<dbReference type="PROSITE" id="PS51152">
    <property type="entry name" value="NFYA_HAP2_2"/>
    <property type="match status" value="1"/>
</dbReference>
<keyword evidence="8" id="KW-1185">Reference proteome</keyword>
<feature type="region of interest" description="Disordered" evidence="6">
    <location>
        <begin position="348"/>
        <end position="369"/>
    </location>
</feature>
<proteinExistence type="predicted"/>
<evidence type="ECO:0000256" key="2">
    <source>
        <dbReference type="ARBA" id="ARBA00023015"/>
    </source>
</evidence>
<evidence type="ECO:0000313" key="8">
    <source>
        <dbReference type="Proteomes" id="UP001234178"/>
    </source>
</evidence>
<evidence type="ECO:0000256" key="5">
    <source>
        <dbReference type="ARBA" id="ARBA00023242"/>
    </source>
</evidence>
<evidence type="ECO:0000256" key="3">
    <source>
        <dbReference type="ARBA" id="ARBA00023125"/>
    </source>
</evidence>
<keyword evidence="5" id="KW-0539">Nucleus</keyword>
<accession>A0ABR0B9E7</accession>
<name>A0ABR0B9E7_9CRUS</name>